<dbReference type="Pfam" id="PF00746">
    <property type="entry name" value="Gram_pos_anchor"/>
    <property type="match status" value="1"/>
</dbReference>
<feature type="signal peptide" evidence="7">
    <location>
        <begin position="1"/>
        <end position="29"/>
    </location>
</feature>
<dbReference type="STRING" id="1121298.SAMN05444401_2739"/>
<evidence type="ECO:0000256" key="5">
    <source>
        <dbReference type="SAM" id="MobiDB-lite"/>
    </source>
</evidence>
<name>A0A1M6ICK1_9CLOT</name>
<evidence type="ECO:0000313" key="11">
    <source>
        <dbReference type="Proteomes" id="UP000184080"/>
    </source>
</evidence>
<dbReference type="CDD" id="cd00063">
    <property type="entry name" value="FN3"/>
    <property type="match status" value="1"/>
</dbReference>
<dbReference type="Proteomes" id="UP000184080">
    <property type="component" value="Unassembled WGS sequence"/>
</dbReference>
<keyword evidence="2" id="KW-0964">Secreted</keyword>
<dbReference type="Pfam" id="PF00041">
    <property type="entry name" value="fn3"/>
    <property type="match status" value="1"/>
</dbReference>
<evidence type="ECO:0000256" key="4">
    <source>
        <dbReference type="ARBA" id="ARBA00023088"/>
    </source>
</evidence>
<accession>A0A1M6ICK1</accession>
<feature type="compositionally biased region" description="Low complexity" evidence="5">
    <location>
        <begin position="1069"/>
        <end position="1084"/>
    </location>
</feature>
<dbReference type="Gene3D" id="1.20.1270.90">
    <property type="entry name" value="AF1782-like"/>
    <property type="match status" value="1"/>
</dbReference>
<sequence length="1128" mass="126050">MKRKMKALLSLIISFIIALTQVPPVLAFAVEPQAGVKVINSEVLANTIKDLEAVKVEGYTEESIANFKKALADAKEVQKASSPSEDTIVKAYETLKTSVRSLVITGDYSDKNSPGLVSSFGWDGDKHAPIAYIDGSYKLRDRSNLIVRFGVTNVETKIKWYNHSEYLPCFVNEYNKDQLDIKLESFADKVNLNGNDFEVAYSRYTVTNKSNIAKLLPVVSPELIPLNEAASDKFVINPGETVVRDYAIAADRFGKDYAWPSDAEIAAAGSYDTHFTNMRNYWDTKLSSIAQIEKLPNKSLINAYKAGYIYTHIVKDGKNVNVGENGYDKIYDHDTIGIVATLFTLGDFSEAKDLLGTLPAKLQFDDAKWKYSWPFAIYLRKTGDIEYIKEKFDVIKTNTHKIEEDRIDNGKGIIKQTYAIDSTGHWTIDNWSALFGLLSYRYICEQLGEKEELQWAKAQYDDLLKVVNNTLSDTMKKYSLNYIPVSMVEPNDFNRCEDPRDANWASMFLFGRWAWDGYLFNGSQEGVSFEKIDDTYAYGFNRLKDLLEPYNFGGYPHGIYSSAYNAGYGSAALVGEKYRDAGIKAYEFMINKSMSGPFGWWEGINYPKESSLWNIPHAPGGGGSNQHMWGQSVNTKVLFDSLIAEKIDGKIILGRGIPTEWLAKGEEIKVSNYGIGNNKHTGFSMVSEGKNIKVSMLQDTPENTISIEMPFLKNNIASVTSGTINNEKGIVEISKDTKEVTITLKNEAAKEQPSQTIQVPVLNKVEQKEKSVNVSWSGVKNAEGYVVEYKTDNYKINKVDVKDATNSSISLDKLYPEVNYEFKVYAYSGNVESKRSNAINFKVTLPKLVEGGSIDMKINDPEAIVDLTKEGTLDWVRYGKTQSTKVERKANTKNYINFDVLQKNAIAVLKDSKVNFIWQDGTEEVESSNSIYGLVFNGEDKTLNGLGDGWLITAPADTKERVLRIYTSVYKSKASIMAYLSDNSADIKVDAIENKTTSQYKVFEIRYKAKNDGQTLYVKSHVDEKYATSGNHTLLAATLQGEAPVIIPEEEKPTNPENPGNVEENKPENPSNNGGNQTENNGNKDNNKVENLPKTGSSSYNALLIVAILTVLTGAVMLSSTKRKKKLK</sequence>
<reference evidence="10 11" key="1">
    <citation type="submission" date="2016-11" db="EMBL/GenBank/DDBJ databases">
        <authorList>
            <person name="Jaros S."/>
            <person name="Januszkiewicz K."/>
            <person name="Wedrychowicz H."/>
        </authorList>
    </citation>
    <scope>NUCLEOTIDE SEQUENCE [LARGE SCALE GENOMIC DNA]</scope>
    <source>
        <strain evidence="10 11">DSM 21864</strain>
    </source>
</reference>
<dbReference type="SUPFAM" id="SSF48208">
    <property type="entry name" value="Six-hairpin glycosidases"/>
    <property type="match status" value="1"/>
</dbReference>
<dbReference type="PROSITE" id="PS50853">
    <property type="entry name" value="FN3"/>
    <property type="match status" value="1"/>
</dbReference>
<keyword evidence="11" id="KW-1185">Reference proteome</keyword>
<feature type="region of interest" description="Disordered" evidence="5">
    <location>
        <begin position="1049"/>
        <end position="1096"/>
    </location>
</feature>
<proteinExistence type="predicted"/>
<dbReference type="NCBIfam" id="TIGR01167">
    <property type="entry name" value="LPXTG_anchor"/>
    <property type="match status" value="1"/>
</dbReference>
<protein>
    <submittedName>
        <fullName evidence="10">LPXTG-motif cell wall anchor domain-containing protein</fullName>
    </submittedName>
</protein>
<dbReference type="GO" id="GO:0005975">
    <property type="term" value="P:carbohydrate metabolic process"/>
    <property type="evidence" value="ECO:0007669"/>
    <property type="project" value="InterPro"/>
</dbReference>
<dbReference type="InterPro" id="IPR036116">
    <property type="entry name" value="FN3_sf"/>
</dbReference>
<evidence type="ECO:0000256" key="2">
    <source>
        <dbReference type="ARBA" id="ARBA00022525"/>
    </source>
</evidence>
<dbReference type="SMART" id="SM00060">
    <property type="entry name" value="FN3"/>
    <property type="match status" value="1"/>
</dbReference>
<dbReference type="SUPFAM" id="SSF49265">
    <property type="entry name" value="Fibronectin type III"/>
    <property type="match status" value="1"/>
</dbReference>
<keyword evidence="1" id="KW-0134">Cell wall</keyword>
<keyword evidence="3 7" id="KW-0732">Signal</keyword>
<dbReference type="OrthoDB" id="1703838at2"/>
<feature type="chain" id="PRO_5012206614" evidence="7">
    <location>
        <begin position="30"/>
        <end position="1128"/>
    </location>
</feature>
<feature type="domain" description="Gram-positive cocci surface proteins LPxTG" evidence="8">
    <location>
        <begin position="1092"/>
        <end position="1128"/>
    </location>
</feature>
<organism evidence="10 11">
    <name type="scientific">Clostridium amylolyticum</name>
    <dbReference type="NCBI Taxonomy" id="1121298"/>
    <lineage>
        <taxon>Bacteria</taxon>
        <taxon>Bacillati</taxon>
        <taxon>Bacillota</taxon>
        <taxon>Clostridia</taxon>
        <taxon>Eubacteriales</taxon>
        <taxon>Clostridiaceae</taxon>
        <taxon>Clostridium</taxon>
    </lineage>
</organism>
<keyword evidence="6" id="KW-1133">Transmembrane helix</keyword>
<dbReference type="InterPro" id="IPR019931">
    <property type="entry name" value="LPXTG_anchor"/>
</dbReference>
<evidence type="ECO:0000259" key="8">
    <source>
        <dbReference type="PROSITE" id="PS50847"/>
    </source>
</evidence>
<dbReference type="AlphaFoldDB" id="A0A1M6ICK1"/>
<keyword evidence="6" id="KW-0812">Transmembrane</keyword>
<evidence type="ECO:0000256" key="3">
    <source>
        <dbReference type="ARBA" id="ARBA00022729"/>
    </source>
</evidence>
<dbReference type="InterPro" id="IPR013783">
    <property type="entry name" value="Ig-like_fold"/>
</dbReference>
<evidence type="ECO:0000256" key="7">
    <source>
        <dbReference type="SAM" id="SignalP"/>
    </source>
</evidence>
<dbReference type="Gene3D" id="2.60.40.10">
    <property type="entry name" value="Immunoglobulins"/>
    <property type="match status" value="1"/>
</dbReference>
<evidence type="ECO:0000259" key="9">
    <source>
        <dbReference type="PROSITE" id="PS50853"/>
    </source>
</evidence>
<dbReference type="InterPro" id="IPR003961">
    <property type="entry name" value="FN3_dom"/>
</dbReference>
<feature type="domain" description="Fibronectin type-III" evidence="9">
    <location>
        <begin position="753"/>
        <end position="847"/>
    </location>
</feature>
<dbReference type="RefSeq" id="WP_073007668.1">
    <property type="nucleotide sequence ID" value="NZ_FQZO01000004.1"/>
</dbReference>
<dbReference type="EMBL" id="FQZO01000004">
    <property type="protein sequence ID" value="SHJ32036.1"/>
    <property type="molecule type" value="Genomic_DNA"/>
</dbReference>
<evidence type="ECO:0000256" key="1">
    <source>
        <dbReference type="ARBA" id="ARBA00022512"/>
    </source>
</evidence>
<dbReference type="PROSITE" id="PS50847">
    <property type="entry name" value="GRAM_POS_ANCHORING"/>
    <property type="match status" value="1"/>
</dbReference>
<keyword evidence="6" id="KW-0472">Membrane</keyword>
<dbReference type="InterPro" id="IPR008928">
    <property type="entry name" value="6-hairpin_glycosidase_sf"/>
</dbReference>
<keyword evidence="4" id="KW-0572">Peptidoglycan-anchor</keyword>
<feature type="transmembrane region" description="Helical" evidence="6">
    <location>
        <begin position="1100"/>
        <end position="1118"/>
    </location>
</feature>
<gene>
    <name evidence="10" type="ORF">SAMN05444401_2739</name>
</gene>
<evidence type="ECO:0000313" key="10">
    <source>
        <dbReference type="EMBL" id="SHJ32036.1"/>
    </source>
</evidence>
<evidence type="ECO:0000256" key="6">
    <source>
        <dbReference type="SAM" id="Phobius"/>
    </source>
</evidence>